<evidence type="ECO:0000256" key="3">
    <source>
        <dbReference type="ARBA" id="ARBA00022842"/>
    </source>
</evidence>
<dbReference type="OrthoDB" id="9810501at2"/>
<keyword evidence="3" id="KW-0460">Magnesium</keyword>
<dbReference type="NCBIfam" id="TIGR01549">
    <property type="entry name" value="HAD-SF-IA-v1"/>
    <property type="match status" value="1"/>
</dbReference>
<dbReference type="Pfam" id="PF00702">
    <property type="entry name" value="Hydrolase"/>
    <property type="match status" value="1"/>
</dbReference>
<dbReference type="PANTHER" id="PTHR46470:SF4">
    <property type="entry name" value="5-AMINO-6-(5-PHOSPHO-D-RIBITYLAMINO)URACIL PHOSPHATASE YIGB"/>
    <property type="match status" value="1"/>
</dbReference>
<evidence type="ECO:0000256" key="1">
    <source>
        <dbReference type="ARBA" id="ARBA00001946"/>
    </source>
</evidence>
<reference evidence="4 5" key="1">
    <citation type="submission" date="2018-06" db="EMBL/GenBank/DDBJ databases">
        <title>Genomic Encyclopedia of Type Strains, Phase IV (KMG-IV): sequencing the most valuable type-strain genomes for metagenomic binning, comparative biology and taxonomic classification.</title>
        <authorList>
            <person name="Goeker M."/>
        </authorList>
    </citation>
    <scope>NUCLEOTIDE SEQUENCE [LARGE SCALE GENOMIC DNA]</scope>
    <source>
        <strain evidence="4 5">DSM 44599</strain>
    </source>
</reference>
<dbReference type="AlphaFoldDB" id="A0A366DQC5"/>
<dbReference type="GO" id="GO:0044281">
    <property type="term" value="P:small molecule metabolic process"/>
    <property type="evidence" value="ECO:0007669"/>
    <property type="project" value="UniProtKB-ARBA"/>
</dbReference>
<dbReference type="InterPro" id="IPR051400">
    <property type="entry name" value="HAD-like_hydrolase"/>
</dbReference>
<dbReference type="PRINTS" id="PR00413">
    <property type="entry name" value="HADHALOGNASE"/>
</dbReference>
<dbReference type="Proteomes" id="UP000252586">
    <property type="component" value="Unassembled WGS sequence"/>
</dbReference>
<dbReference type="RefSeq" id="WP_067503488.1">
    <property type="nucleotide sequence ID" value="NZ_QNRE01000004.1"/>
</dbReference>
<dbReference type="GO" id="GO:0016787">
    <property type="term" value="F:hydrolase activity"/>
    <property type="evidence" value="ECO:0007669"/>
    <property type="project" value="UniProtKB-KW"/>
</dbReference>
<dbReference type="InterPro" id="IPR023214">
    <property type="entry name" value="HAD_sf"/>
</dbReference>
<sequence length="236" mass="26091">MAVRGVLFDVDDTLFAFSNSEESGLFAHLRAERLLDRFTDPAAALRIWRELTDTHFDRFVRGELTFTEQQRVRTRAFLDGLGIALAEAEIAEWFRRYDTHRRAAWAAFPDTEPALRRLAPAYRLGVVSNSSAEAQRRKLGIVGLLPYFGDALVCSDQHGVAKPDAAIFRAGCDSLGLEPREVASVGDKYAVDAVGARDAGLVAYWLDRGNARGGNVIDEGIRVIGSLEELPDVLVR</sequence>
<evidence type="ECO:0000256" key="2">
    <source>
        <dbReference type="ARBA" id="ARBA00022801"/>
    </source>
</evidence>
<dbReference type="Gene3D" id="1.20.120.710">
    <property type="entry name" value="Haloacid dehalogenase hydrolase-like domain"/>
    <property type="match status" value="1"/>
</dbReference>
<dbReference type="InterPro" id="IPR006439">
    <property type="entry name" value="HAD-SF_hydro_IA"/>
</dbReference>
<dbReference type="SFLD" id="SFLDG01129">
    <property type="entry name" value="C1.5:_HAD__Beta-PGM__Phosphata"/>
    <property type="match status" value="1"/>
</dbReference>
<comment type="cofactor">
    <cofactor evidence="1">
        <name>Mg(2+)</name>
        <dbReference type="ChEBI" id="CHEBI:18420"/>
    </cofactor>
</comment>
<gene>
    <name evidence="4" type="ORF">DFR74_104130</name>
</gene>
<accession>A0A366DQC5</accession>
<organism evidence="4 5">
    <name type="scientific">Nocardia puris</name>
    <dbReference type="NCBI Taxonomy" id="208602"/>
    <lineage>
        <taxon>Bacteria</taxon>
        <taxon>Bacillati</taxon>
        <taxon>Actinomycetota</taxon>
        <taxon>Actinomycetes</taxon>
        <taxon>Mycobacteriales</taxon>
        <taxon>Nocardiaceae</taxon>
        <taxon>Nocardia</taxon>
    </lineage>
</organism>
<protein>
    <submittedName>
        <fullName evidence="4">Putative hydrolase of the HAD superfamily</fullName>
    </submittedName>
</protein>
<evidence type="ECO:0000313" key="5">
    <source>
        <dbReference type="Proteomes" id="UP000252586"/>
    </source>
</evidence>
<dbReference type="SUPFAM" id="SSF56784">
    <property type="entry name" value="HAD-like"/>
    <property type="match status" value="1"/>
</dbReference>
<keyword evidence="2 4" id="KW-0378">Hydrolase</keyword>
<dbReference type="PANTHER" id="PTHR46470">
    <property type="entry name" value="N-ACYLNEURAMINATE-9-PHOSPHATASE"/>
    <property type="match status" value="1"/>
</dbReference>
<evidence type="ECO:0000313" key="4">
    <source>
        <dbReference type="EMBL" id="RBO91428.1"/>
    </source>
</evidence>
<proteinExistence type="predicted"/>
<dbReference type="EMBL" id="QNRE01000004">
    <property type="protein sequence ID" value="RBO91428.1"/>
    <property type="molecule type" value="Genomic_DNA"/>
</dbReference>
<name>A0A366DQC5_9NOCA</name>
<dbReference type="SFLD" id="SFLDS00003">
    <property type="entry name" value="Haloacid_Dehalogenase"/>
    <property type="match status" value="1"/>
</dbReference>
<dbReference type="Gene3D" id="3.40.50.1000">
    <property type="entry name" value="HAD superfamily/HAD-like"/>
    <property type="match status" value="1"/>
</dbReference>
<comment type="caution">
    <text evidence="4">The sequence shown here is derived from an EMBL/GenBank/DDBJ whole genome shotgun (WGS) entry which is preliminary data.</text>
</comment>
<dbReference type="STRING" id="1210090.GCA_001613185_00809"/>
<dbReference type="InterPro" id="IPR036412">
    <property type="entry name" value="HAD-like_sf"/>
</dbReference>
<keyword evidence="5" id="KW-1185">Reference proteome</keyword>